<dbReference type="InterPro" id="IPR032675">
    <property type="entry name" value="LRR_dom_sf"/>
</dbReference>
<name>A0AAD7CC90_9AGAR</name>
<gene>
    <name evidence="1" type="ORF">FB45DRAFT_1021338</name>
</gene>
<sequence>MDARKSLEHRELDIRQQAPVQLDSIRTDFSGAHRIRDGIVRVHGSSSRLPMPWSQFTHLEFRQFNECANTCLDILAECTNLVSASFERVLPWSLAFPQGPLPTVRLEELQVLEISFLSHPGLEKEEGAIDIPMVTCCLDRLDLPALTDLNVSVGEDRAWAWSASEFRFFQNRSPHIERLQLAGFNFTETDVEFLLEGFPNLVDLGLSLKFEAGFANHVFSLVRNLLPRLRRFSFSPFVGLHADLDESLLEGMILSRWWTLAQSQSQWDAQVERWEFLDIRSWDMDLSKLVPCRRQQKYSKEFKARLKELREEGLRVRVDDEWAQPNGAGA</sequence>
<comment type="caution">
    <text evidence="1">The sequence shown here is derived from an EMBL/GenBank/DDBJ whole genome shotgun (WGS) entry which is preliminary data.</text>
</comment>
<dbReference type="AlphaFoldDB" id="A0AAD7CC90"/>
<dbReference type="Gene3D" id="3.80.10.10">
    <property type="entry name" value="Ribonuclease Inhibitor"/>
    <property type="match status" value="1"/>
</dbReference>
<protein>
    <submittedName>
        <fullName evidence="1">Uncharacterized protein</fullName>
    </submittedName>
</protein>
<dbReference type="EMBL" id="JARKIF010000003">
    <property type="protein sequence ID" value="KAJ7644575.1"/>
    <property type="molecule type" value="Genomic_DNA"/>
</dbReference>
<evidence type="ECO:0000313" key="1">
    <source>
        <dbReference type="EMBL" id="KAJ7644575.1"/>
    </source>
</evidence>
<reference evidence="1" key="1">
    <citation type="submission" date="2023-03" db="EMBL/GenBank/DDBJ databases">
        <title>Massive genome expansion in bonnet fungi (Mycena s.s.) driven by repeated elements and novel gene families across ecological guilds.</title>
        <authorList>
            <consortium name="Lawrence Berkeley National Laboratory"/>
            <person name="Harder C.B."/>
            <person name="Miyauchi S."/>
            <person name="Viragh M."/>
            <person name="Kuo A."/>
            <person name="Thoen E."/>
            <person name="Andreopoulos B."/>
            <person name="Lu D."/>
            <person name="Skrede I."/>
            <person name="Drula E."/>
            <person name="Henrissat B."/>
            <person name="Morin E."/>
            <person name="Kohler A."/>
            <person name="Barry K."/>
            <person name="LaButti K."/>
            <person name="Morin E."/>
            <person name="Salamov A."/>
            <person name="Lipzen A."/>
            <person name="Mereny Z."/>
            <person name="Hegedus B."/>
            <person name="Baldrian P."/>
            <person name="Stursova M."/>
            <person name="Weitz H."/>
            <person name="Taylor A."/>
            <person name="Grigoriev I.V."/>
            <person name="Nagy L.G."/>
            <person name="Martin F."/>
            <person name="Kauserud H."/>
        </authorList>
    </citation>
    <scope>NUCLEOTIDE SEQUENCE</scope>
    <source>
        <strain evidence="1">9284</strain>
    </source>
</reference>
<evidence type="ECO:0000313" key="2">
    <source>
        <dbReference type="Proteomes" id="UP001221142"/>
    </source>
</evidence>
<organism evidence="1 2">
    <name type="scientific">Roridomyces roridus</name>
    <dbReference type="NCBI Taxonomy" id="1738132"/>
    <lineage>
        <taxon>Eukaryota</taxon>
        <taxon>Fungi</taxon>
        <taxon>Dikarya</taxon>
        <taxon>Basidiomycota</taxon>
        <taxon>Agaricomycotina</taxon>
        <taxon>Agaricomycetes</taxon>
        <taxon>Agaricomycetidae</taxon>
        <taxon>Agaricales</taxon>
        <taxon>Marasmiineae</taxon>
        <taxon>Mycenaceae</taxon>
        <taxon>Roridomyces</taxon>
    </lineage>
</organism>
<proteinExistence type="predicted"/>
<accession>A0AAD7CC90</accession>
<dbReference type="Proteomes" id="UP001221142">
    <property type="component" value="Unassembled WGS sequence"/>
</dbReference>
<keyword evidence="2" id="KW-1185">Reference proteome</keyword>